<gene>
    <name evidence="2" type="ORF">BAU17_06110</name>
</gene>
<proteinExistence type="predicted"/>
<feature type="transmembrane region" description="Helical" evidence="1">
    <location>
        <begin position="38"/>
        <end position="55"/>
    </location>
</feature>
<dbReference type="Proteomes" id="UP000782705">
    <property type="component" value="Unassembled WGS sequence"/>
</dbReference>
<evidence type="ECO:0000313" key="3">
    <source>
        <dbReference type="Proteomes" id="UP000782705"/>
    </source>
</evidence>
<evidence type="ECO:0000313" key="2">
    <source>
        <dbReference type="EMBL" id="KAF1301493.1"/>
    </source>
</evidence>
<keyword evidence="1" id="KW-1133">Transmembrane helix</keyword>
<evidence type="ECO:0000256" key="1">
    <source>
        <dbReference type="SAM" id="Phobius"/>
    </source>
</evidence>
<dbReference type="EMBL" id="MAEL01000057">
    <property type="protein sequence ID" value="KAF1301493.1"/>
    <property type="molecule type" value="Genomic_DNA"/>
</dbReference>
<keyword evidence="1" id="KW-0472">Membrane</keyword>
<dbReference type="InterPro" id="IPR020215">
    <property type="entry name" value="EbsA-like"/>
</dbReference>
<comment type="caution">
    <text evidence="2">The sequence shown here is derived from an EMBL/GenBank/DDBJ whole genome shotgun (WGS) entry which is preliminary data.</text>
</comment>
<keyword evidence="3" id="KW-1185">Reference proteome</keyword>
<keyword evidence="1" id="KW-0812">Transmembrane</keyword>
<feature type="transmembrane region" description="Helical" evidence="1">
    <location>
        <begin position="12"/>
        <end position="32"/>
    </location>
</feature>
<dbReference type="RefSeq" id="WP_161903274.1">
    <property type="nucleotide sequence ID" value="NZ_MAEL01000057.1"/>
</dbReference>
<evidence type="ECO:0008006" key="4">
    <source>
        <dbReference type="Google" id="ProtNLM"/>
    </source>
</evidence>
<sequence length="135" mass="16393">MKDKIHWQLENSLAIIYWSIALISFFLGAIFILEKAEVHWKSVMFLLIFFSLIYFSRQRFIIFQRDGLVIHYARWWKNKFLPYQKITEIDLSDNNVHIQSALAEYHFRLSKKEKERFLKNIKKEESSVKIIIHTL</sequence>
<accession>A0ABQ6YW48</accession>
<organism evidence="2 3">
    <name type="scientific">Candidatus Enterococcus willemsii</name>
    <dbReference type="NCBI Taxonomy" id="1857215"/>
    <lineage>
        <taxon>Bacteria</taxon>
        <taxon>Bacillati</taxon>
        <taxon>Bacillota</taxon>
        <taxon>Bacilli</taxon>
        <taxon>Lactobacillales</taxon>
        <taxon>Enterococcaceae</taxon>
        <taxon>Enterococcus</taxon>
    </lineage>
</organism>
<protein>
    <recommendedName>
        <fullName evidence="4">Pore-forming protein</fullName>
    </recommendedName>
</protein>
<reference evidence="2 3" key="1">
    <citation type="submission" date="2016-06" db="EMBL/GenBank/DDBJ databases">
        <title>Four novel species of enterococci isolated from chicken manure.</title>
        <authorList>
            <person name="Van Tyne D."/>
        </authorList>
    </citation>
    <scope>NUCLEOTIDE SEQUENCE [LARGE SCALE GENOMIC DNA]</scope>
    <source>
        <strain evidence="2 3">CU12B</strain>
    </source>
</reference>
<dbReference type="Pfam" id="PF17255">
    <property type="entry name" value="EbsA"/>
    <property type="match status" value="1"/>
</dbReference>
<name>A0ABQ6YW48_9ENTE</name>